<evidence type="ECO:0000313" key="3">
    <source>
        <dbReference type="Proteomes" id="UP000029391"/>
    </source>
</evidence>
<protein>
    <submittedName>
        <fullName evidence="2">Uncharacterized protein</fullName>
    </submittedName>
</protein>
<gene>
    <name evidence="2" type="ORF">P873_01840</name>
</gene>
<dbReference type="GO" id="GO:0016226">
    <property type="term" value="P:iron-sulfur cluster assembly"/>
    <property type="evidence" value="ECO:0007669"/>
    <property type="project" value="TreeGrafter"/>
</dbReference>
<keyword evidence="3" id="KW-1185">Reference proteome</keyword>
<dbReference type="AlphaFoldDB" id="A0A091B3Z5"/>
<dbReference type="SUPFAM" id="SSF103025">
    <property type="entry name" value="Folate-binding domain"/>
    <property type="match status" value="1"/>
</dbReference>
<dbReference type="STRING" id="1121013.GCA_000426365_00527"/>
<dbReference type="RefSeq" id="WP_043798424.1">
    <property type="nucleotide sequence ID" value="NZ_AUFF01000001.1"/>
</dbReference>
<organism evidence="2 3">
    <name type="scientific">Arenimonas composti TR7-09 = DSM 18010</name>
    <dbReference type="NCBI Taxonomy" id="1121013"/>
    <lineage>
        <taxon>Bacteria</taxon>
        <taxon>Pseudomonadati</taxon>
        <taxon>Pseudomonadota</taxon>
        <taxon>Gammaproteobacteria</taxon>
        <taxon>Lysobacterales</taxon>
        <taxon>Lysobacteraceae</taxon>
        <taxon>Arenimonas</taxon>
    </lineage>
</organism>
<keyword evidence="1" id="KW-0809">Transit peptide</keyword>
<dbReference type="InterPro" id="IPR027266">
    <property type="entry name" value="TrmE/GcvT-like"/>
</dbReference>
<dbReference type="Gene3D" id="3.30.1360.120">
    <property type="entry name" value="Probable tRNA modification gtpase trme, domain 1"/>
    <property type="match status" value="2"/>
</dbReference>
<sequence>MSDWSVLEVGGADAAAFLQAQTMNDARALAPGTWHWNGWLTPKGRVIALFAVLHAEPGRYLLACPDMPAGELAAALRRFVFRSKLTLVADGSLVAAAGPGIDGARGNQAFVVEGAFALDFGGEGGARTLWLLAKDAPALGAADPDVAAAWRSADVAHGLPRLEAAQRGAWTPQMLSLGRLAAFSLRKGCYPGQEIVARTHYLGQAKRGLARLAGAGLAPGMAVASDGQPAGTVICVTGSDEALAVLGGDAGNALSAVLPDGTAVPLQRLPLLDGLARG</sequence>
<accession>A0A091B3Z5</accession>
<dbReference type="EMBL" id="AWXU01000076">
    <property type="protein sequence ID" value="KFN46277.1"/>
    <property type="molecule type" value="Genomic_DNA"/>
</dbReference>
<dbReference type="PANTHER" id="PTHR22602">
    <property type="entry name" value="TRANSFERASE CAF17, MITOCHONDRIAL-RELATED"/>
    <property type="match status" value="1"/>
</dbReference>
<dbReference type="PANTHER" id="PTHR22602:SF0">
    <property type="entry name" value="TRANSFERASE CAF17, MITOCHONDRIAL-RELATED"/>
    <property type="match status" value="1"/>
</dbReference>
<evidence type="ECO:0000313" key="2">
    <source>
        <dbReference type="EMBL" id="KFN46277.1"/>
    </source>
</evidence>
<evidence type="ECO:0000256" key="1">
    <source>
        <dbReference type="ARBA" id="ARBA00022946"/>
    </source>
</evidence>
<reference evidence="2 3" key="1">
    <citation type="submission" date="2013-09" db="EMBL/GenBank/DDBJ databases">
        <title>Genome sequencing of Arenimonas composti.</title>
        <authorList>
            <person name="Chen F."/>
            <person name="Wang G."/>
        </authorList>
    </citation>
    <scope>NUCLEOTIDE SEQUENCE [LARGE SCALE GENOMIC DNA]</scope>
    <source>
        <strain evidence="2 3">TR7-09</strain>
    </source>
</reference>
<dbReference type="InterPro" id="IPR017703">
    <property type="entry name" value="YgfZ/GCV_T_CS"/>
</dbReference>
<dbReference type="InterPro" id="IPR045179">
    <property type="entry name" value="YgfZ/GcvT"/>
</dbReference>
<dbReference type="Proteomes" id="UP000029391">
    <property type="component" value="Unassembled WGS sequence"/>
</dbReference>
<name>A0A091B3Z5_9GAMM</name>
<comment type="caution">
    <text evidence="2">The sequence shown here is derived from an EMBL/GenBank/DDBJ whole genome shotgun (WGS) entry which is preliminary data.</text>
</comment>
<proteinExistence type="predicted"/>
<dbReference type="NCBIfam" id="TIGR03317">
    <property type="entry name" value="ygfZ_signature"/>
    <property type="match status" value="1"/>
</dbReference>
<dbReference type="eggNOG" id="COG0354">
    <property type="taxonomic scope" value="Bacteria"/>
</dbReference>